<evidence type="ECO:0000256" key="9">
    <source>
        <dbReference type="ARBA" id="ARBA00023004"/>
    </source>
</evidence>
<evidence type="ECO:0000256" key="11">
    <source>
        <dbReference type="ARBA" id="ARBA00048179"/>
    </source>
</evidence>
<evidence type="ECO:0000256" key="7">
    <source>
        <dbReference type="ARBA" id="ARBA00022898"/>
    </source>
</evidence>
<dbReference type="GO" id="GO:0046872">
    <property type="term" value="F:metal ion binding"/>
    <property type="evidence" value="ECO:0007669"/>
    <property type="project" value="UniProtKB-KW"/>
</dbReference>
<keyword evidence="6" id="KW-0479">Metal-binding</keyword>
<dbReference type="GO" id="GO:0009228">
    <property type="term" value="P:thiamine biosynthetic process"/>
    <property type="evidence" value="ECO:0007669"/>
    <property type="project" value="UniProtKB-KW"/>
</dbReference>
<evidence type="ECO:0000256" key="6">
    <source>
        <dbReference type="ARBA" id="ARBA00022723"/>
    </source>
</evidence>
<dbReference type="RefSeq" id="WP_058025440.1">
    <property type="nucleotide sequence ID" value="NZ_LNDJ01000096.1"/>
</dbReference>
<gene>
    <name evidence="13" type="ORF">AS194_02300</name>
</gene>
<dbReference type="SUPFAM" id="SSF53850">
    <property type="entry name" value="Periplasmic binding protein-like II"/>
    <property type="match status" value="1"/>
</dbReference>
<evidence type="ECO:0000313" key="14">
    <source>
        <dbReference type="Proteomes" id="UP000051202"/>
    </source>
</evidence>
<dbReference type="STRING" id="554343.AS194_02300"/>
<comment type="catalytic activity">
    <reaction evidence="11">
        <text>N(6)-(pyridoxal phosphate)-L-lysyl-[4-amino-5-hydroxymethyl-2-methylpyrimidine phosphate synthase] + L-histidyl-[4-amino-5-hydroxymethyl-2-methylpyrimidine phosphate synthase] + 2 Fe(3+) + 4 H2O = L-lysyl-[4-amino-5-hydroxymethyl-2-methylpyrimidine phosphate synthase] + (2S)-2-amino-5-hydroxy-4-oxopentanoyl-[4-amino-5-hydroxymethyl-2-methylpyrimidine phosphate synthase] + 4-amino-2-methyl-5-(phosphooxymethyl)pyrimidine + 3-oxopropanoate + 2 Fe(2+) + 2 H(+)</text>
        <dbReference type="Rhea" id="RHEA:65756"/>
        <dbReference type="Rhea" id="RHEA-COMP:16892"/>
        <dbReference type="Rhea" id="RHEA-COMP:16893"/>
        <dbReference type="Rhea" id="RHEA-COMP:16894"/>
        <dbReference type="Rhea" id="RHEA-COMP:16895"/>
        <dbReference type="ChEBI" id="CHEBI:15377"/>
        <dbReference type="ChEBI" id="CHEBI:15378"/>
        <dbReference type="ChEBI" id="CHEBI:29033"/>
        <dbReference type="ChEBI" id="CHEBI:29034"/>
        <dbReference type="ChEBI" id="CHEBI:29969"/>
        <dbReference type="ChEBI" id="CHEBI:29979"/>
        <dbReference type="ChEBI" id="CHEBI:33190"/>
        <dbReference type="ChEBI" id="CHEBI:58354"/>
        <dbReference type="ChEBI" id="CHEBI:143915"/>
        <dbReference type="ChEBI" id="CHEBI:157692"/>
    </reaction>
    <physiologicalReaction direction="left-to-right" evidence="11">
        <dbReference type="Rhea" id="RHEA:65757"/>
    </physiologicalReaction>
</comment>
<evidence type="ECO:0000313" key="13">
    <source>
        <dbReference type="EMBL" id="KRU21724.1"/>
    </source>
</evidence>
<organism evidence="13 14">
    <name type="scientific">Psychrobacter piscatorii</name>
    <dbReference type="NCBI Taxonomy" id="554343"/>
    <lineage>
        <taxon>Bacteria</taxon>
        <taxon>Pseudomonadati</taxon>
        <taxon>Pseudomonadota</taxon>
        <taxon>Gammaproteobacteria</taxon>
        <taxon>Moraxellales</taxon>
        <taxon>Moraxellaceae</taxon>
        <taxon>Psychrobacter</taxon>
    </lineage>
</organism>
<evidence type="ECO:0000256" key="4">
    <source>
        <dbReference type="ARBA" id="ARBA00011738"/>
    </source>
</evidence>
<evidence type="ECO:0000256" key="1">
    <source>
        <dbReference type="ARBA" id="ARBA00003469"/>
    </source>
</evidence>
<protein>
    <recommendedName>
        <fullName evidence="10">Thiamine pyrimidine synthase</fullName>
    </recommendedName>
</protein>
<evidence type="ECO:0000256" key="8">
    <source>
        <dbReference type="ARBA" id="ARBA00022977"/>
    </source>
</evidence>
<comment type="subunit">
    <text evidence="4">Homodimer.</text>
</comment>
<dbReference type="PANTHER" id="PTHR31528:SF1">
    <property type="entry name" value="4-AMINO-5-HYDROXYMETHYL-2-METHYLPYRIMIDINE PHOSPHATE SYNTHASE THI11-RELATED"/>
    <property type="match status" value="1"/>
</dbReference>
<keyword evidence="5" id="KW-0808">Transferase</keyword>
<evidence type="ECO:0000256" key="5">
    <source>
        <dbReference type="ARBA" id="ARBA00022679"/>
    </source>
</evidence>
<comment type="function">
    <text evidence="1">Responsible for the formation of the pyrimidine heterocycle in the thiamine biosynthesis pathway. Catalyzes the formation of hydroxymethylpyrimidine phosphate (HMP-P) from histidine and pyridoxal phosphate (PLP). The protein uses PLP and the active site histidine to form HMP-P, generating an inactive enzyme. The enzyme can only undergo a single turnover, which suggests it is a suicide enzyme.</text>
</comment>
<dbReference type="PANTHER" id="PTHR31528">
    <property type="entry name" value="4-AMINO-5-HYDROXYMETHYL-2-METHYLPYRIMIDINE PHOSPHATE SYNTHASE THI11-RELATED"/>
    <property type="match status" value="1"/>
</dbReference>
<keyword evidence="7" id="KW-0663">Pyridoxal phosphate</keyword>
<evidence type="ECO:0000259" key="12">
    <source>
        <dbReference type="Pfam" id="PF09084"/>
    </source>
</evidence>
<dbReference type="InterPro" id="IPR015168">
    <property type="entry name" value="SsuA/THI5"/>
</dbReference>
<comment type="caution">
    <text evidence="13">The sequence shown here is derived from an EMBL/GenBank/DDBJ whole genome shotgun (WGS) entry which is preliminary data.</text>
</comment>
<feature type="domain" description="SsuA/THI5-like" evidence="12">
    <location>
        <begin position="16"/>
        <end position="234"/>
    </location>
</feature>
<dbReference type="EMBL" id="LNDJ01000096">
    <property type="protein sequence ID" value="KRU21724.1"/>
    <property type="molecule type" value="Genomic_DNA"/>
</dbReference>
<keyword evidence="14" id="KW-1185">Reference proteome</keyword>
<evidence type="ECO:0000256" key="10">
    <source>
        <dbReference type="ARBA" id="ARBA00033171"/>
    </source>
</evidence>
<evidence type="ECO:0000256" key="3">
    <source>
        <dbReference type="ARBA" id="ARBA00009406"/>
    </source>
</evidence>
<comment type="similarity">
    <text evidence="3">Belongs to the NMT1/THI5 family.</text>
</comment>
<name>A0A0T6DP31_9GAMM</name>
<proteinExistence type="inferred from homology"/>
<keyword evidence="9" id="KW-0408">Iron</keyword>
<dbReference type="GO" id="GO:0016740">
    <property type="term" value="F:transferase activity"/>
    <property type="evidence" value="ECO:0007669"/>
    <property type="project" value="UniProtKB-KW"/>
</dbReference>
<reference evidence="13 14" key="1">
    <citation type="submission" date="2015-11" db="EMBL/GenBank/DDBJ databases">
        <title>Permanent draft genome of Psychrobacter piscatorii LQ58.</title>
        <authorList>
            <person name="Zhou M."/>
            <person name="Dong B."/>
            <person name="Liu Q."/>
        </authorList>
    </citation>
    <scope>NUCLEOTIDE SEQUENCE [LARGE SCALE GENOMIC DNA]</scope>
    <source>
        <strain evidence="13 14">LQ58</strain>
    </source>
</reference>
<accession>A0A0T6DP31</accession>
<evidence type="ECO:0000256" key="2">
    <source>
        <dbReference type="ARBA" id="ARBA00004948"/>
    </source>
</evidence>
<comment type="pathway">
    <text evidence="2">Cofactor biosynthesis; thiamine diphosphate biosynthesis.</text>
</comment>
<dbReference type="Gene3D" id="3.40.190.10">
    <property type="entry name" value="Periplasmic binding protein-like II"/>
    <property type="match status" value="1"/>
</dbReference>
<dbReference type="AlphaFoldDB" id="A0A0T6DP31"/>
<dbReference type="Pfam" id="PF09084">
    <property type="entry name" value="NMT1"/>
    <property type="match status" value="1"/>
</dbReference>
<dbReference type="Proteomes" id="UP000051202">
    <property type="component" value="Unassembled WGS sequence"/>
</dbReference>
<dbReference type="InterPro" id="IPR027939">
    <property type="entry name" value="NMT1/THI5"/>
</dbReference>
<sequence>MQSTTKLTLTLEWFLNPDHLPFIAGVTTGAYEQAGLDITIIEPDDHYDGFAELQNQSIDLHVNEPIHLFEHYAPNLRALGCFFETDGGILMQQSSMDKLKNNQPIRICTPSAEEKTNRIGFEILARYAKKNGFSISRDNVSFVQKDFYHIKNLQEDPSLDGAWLCFYNFEGVEATHEGLDFTFIDQHLSPYPNFSALEILTTDEIYSAKKDAIDTFIQVTNQMTELCKNDPETAHRMYYNYSKTEADVLMDAIIDNTLGRLITPIKPDADKWQELREMLAEIDIVTLTDEQYQSLWAL</sequence>
<keyword evidence="8" id="KW-0784">Thiamine biosynthesis</keyword>